<protein>
    <submittedName>
        <fullName evidence="1">RidA family protein</fullName>
    </submittedName>
</protein>
<dbReference type="PANTHER" id="PTHR43857">
    <property type="entry name" value="BLR7761 PROTEIN"/>
    <property type="match status" value="1"/>
</dbReference>
<dbReference type="Proteomes" id="UP001299970">
    <property type="component" value="Unassembled WGS sequence"/>
</dbReference>
<accession>A0ABS9T6U7</accession>
<keyword evidence="2" id="KW-1185">Reference proteome</keyword>
<evidence type="ECO:0000313" key="2">
    <source>
        <dbReference type="Proteomes" id="UP001299970"/>
    </source>
</evidence>
<evidence type="ECO:0000313" key="1">
    <source>
        <dbReference type="EMBL" id="MCH6164244.1"/>
    </source>
</evidence>
<proteinExistence type="predicted"/>
<dbReference type="InterPro" id="IPR006175">
    <property type="entry name" value="YjgF/YER057c/UK114"/>
</dbReference>
<dbReference type="PANTHER" id="PTHR43857:SF1">
    <property type="entry name" value="YJGH FAMILY PROTEIN"/>
    <property type="match status" value="1"/>
</dbReference>
<dbReference type="SUPFAM" id="SSF55298">
    <property type="entry name" value="YjgF-like"/>
    <property type="match status" value="1"/>
</dbReference>
<gene>
    <name evidence="1" type="ORF">MMF94_01005</name>
</gene>
<dbReference type="RefSeq" id="WP_241034271.1">
    <property type="nucleotide sequence ID" value="NZ_BAAAJF010000034.1"/>
</dbReference>
<reference evidence="1 2" key="1">
    <citation type="submission" date="2022-03" db="EMBL/GenBank/DDBJ databases">
        <title>Pseudonocardia alaer sp. nov., a novel actinomycete isolated from reed forest soil.</title>
        <authorList>
            <person name="Wang L."/>
        </authorList>
    </citation>
    <scope>NUCLEOTIDE SEQUENCE [LARGE SCALE GENOMIC DNA]</scope>
    <source>
        <strain evidence="1 2">Y-16303</strain>
    </source>
</reference>
<name>A0ABS9T6U7_9PSEU</name>
<dbReference type="EMBL" id="JAKXMK010000001">
    <property type="protein sequence ID" value="MCH6164244.1"/>
    <property type="molecule type" value="Genomic_DNA"/>
</dbReference>
<dbReference type="Pfam" id="PF01042">
    <property type="entry name" value="Ribonuc_L-PSP"/>
    <property type="match status" value="1"/>
</dbReference>
<dbReference type="InterPro" id="IPR035959">
    <property type="entry name" value="RutC-like_sf"/>
</dbReference>
<comment type="caution">
    <text evidence="1">The sequence shown here is derived from an EMBL/GenBank/DDBJ whole genome shotgun (WGS) entry which is preliminary data.</text>
</comment>
<dbReference type="CDD" id="cd00448">
    <property type="entry name" value="YjgF_YER057c_UK114_family"/>
    <property type="match status" value="1"/>
</dbReference>
<organism evidence="1 2">
    <name type="scientific">Pseudonocardia alaniniphila</name>
    <dbReference type="NCBI Taxonomy" id="75291"/>
    <lineage>
        <taxon>Bacteria</taxon>
        <taxon>Bacillati</taxon>
        <taxon>Actinomycetota</taxon>
        <taxon>Actinomycetes</taxon>
        <taxon>Pseudonocardiales</taxon>
        <taxon>Pseudonocardiaceae</taxon>
        <taxon>Pseudonocardia</taxon>
    </lineage>
</organism>
<sequence length="146" mass="15745">MTTIITGGADPNEMPFSIAVSTGANPRTVQISGATAFPLVHKHPHDEDELRVPAGLYDQTVRALHNLRIALDAADAAVTDIVKVVIYNTRMDQQDEVNRAYTEFFGDHRPARTHVGVNALVGTGLLIEIDATAVVGDGPLETRDVF</sequence>
<dbReference type="Gene3D" id="3.30.1330.40">
    <property type="entry name" value="RutC-like"/>
    <property type="match status" value="1"/>
</dbReference>